<evidence type="ECO:0000313" key="1">
    <source>
        <dbReference type="EMBL" id="EFH11465.1"/>
    </source>
</evidence>
<protein>
    <recommendedName>
        <fullName evidence="3">RING-type E3 ubiquitin transferase</fullName>
    </recommendedName>
</protein>
<name>D5RMK7_9PROT</name>
<dbReference type="RefSeq" id="WP_007006093.1">
    <property type="nucleotide sequence ID" value="NZ_GG770911.1"/>
</dbReference>
<sequence>MFGSVAFLVLLVFSLFTLRALWVAWRGWRAAGWLRDPPEGLVLVEGTTAPRGGLRKATLSGHSCLWEAWEVEVWRAEHRTGQHHTPGHWQRLEAGASRDPFLLTTPQGHRILLCPEAVDTRMLPARRWTGTAPRPGGEAGLLSEMTGGLLGRRHRYTERLVLPALPLFALGRPELPAPGDPPGIDGRLLPGPGGMLLGL</sequence>
<dbReference type="AlphaFoldDB" id="D5RMK7"/>
<evidence type="ECO:0000313" key="2">
    <source>
        <dbReference type="Proteomes" id="UP000005324"/>
    </source>
</evidence>
<dbReference type="EMBL" id="ADVL01000380">
    <property type="protein sequence ID" value="EFH11465.1"/>
    <property type="molecule type" value="Genomic_DNA"/>
</dbReference>
<dbReference type="HOGENOM" id="CLU_1374889_0_0_5"/>
<accession>D5RMK7</accession>
<proteinExistence type="predicted"/>
<reference evidence="1 2" key="1">
    <citation type="submission" date="2010-04" db="EMBL/GenBank/DDBJ databases">
        <authorList>
            <person name="Qin X."/>
            <person name="Bachman B."/>
            <person name="Battles P."/>
            <person name="Bell A."/>
            <person name="Bess C."/>
            <person name="Bickham C."/>
            <person name="Chaboub L."/>
            <person name="Chen D."/>
            <person name="Coyle M."/>
            <person name="Deiros D.R."/>
            <person name="Dinh H."/>
            <person name="Forbes L."/>
            <person name="Fowler G."/>
            <person name="Francisco L."/>
            <person name="Fu Q."/>
            <person name="Gubbala S."/>
            <person name="Hale W."/>
            <person name="Han Y."/>
            <person name="Hemphill L."/>
            <person name="Highlander S.K."/>
            <person name="Hirani K."/>
            <person name="Hogues M."/>
            <person name="Jackson L."/>
            <person name="Jakkamsetti A."/>
            <person name="Javaid M."/>
            <person name="Jiang H."/>
            <person name="Korchina V."/>
            <person name="Kovar C."/>
            <person name="Lara F."/>
            <person name="Lee S."/>
            <person name="Mata R."/>
            <person name="Mathew T."/>
            <person name="Moen C."/>
            <person name="Morales K."/>
            <person name="Munidasa M."/>
            <person name="Nazareth L."/>
            <person name="Ngo R."/>
            <person name="Nguyen L."/>
            <person name="Okwuonu G."/>
            <person name="Ongeri F."/>
            <person name="Patil S."/>
            <person name="Petrosino J."/>
            <person name="Pham C."/>
            <person name="Pham P."/>
            <person name="Pu L.-L."/>
            <person name="Puazo M."/>
            <person name="Raj R."/>
            <person name="Reid J."/>
            <person name="Rouhana J."/>
            <person name="Saada N."/>
            <person name="Shang Y."/>
            <person name="Simmons D."/>
            <person name="Thornton R."/>
            <person name="Warren J."/>
            <person name="Weissenberger G."/>
            <person name="Zhang J."/>
            <person name="Zhang L."/>
            <person name="Zhou C."/>
            <person name="Zhu D."/>
            <person name="Muzny D."/>
            <person name="Worley K."/>
            <person name="Gibbs R."/>
        </authorList>
    </citation>
    <scope>NUCLEOTIDE SEQUENCE [LARGE SCALE GENOMIC DNA]</scope>
    <source>
        <strain evidence="1 2">ATCC 49957</strain>
    </source>
</reference>
<evidence type="ECO:0008006" key="3">
    <source>
        <dbReference type="Google" id="ProtNLM"/>
    </source>
</evidence>
<organism evidence="1 2">
    <name type="scientific">Pseudoroseomonas cervicalis ATCC 49957</name>
    <dbReference type="NCBI Taxonomy" id="525371"/>
    <lineage>
        <taxon>Bacteria</taxon>
        <taxon>Pseudomonadati</taxon>
        <taxon>Pseudomonadota</taxon>
        <taxon>Alphaproteobacteria</taxon>
        <taxon>Acetobacterales</taxon>
        <taxon>Roseomonadaceae</taxon>
        <taxon>Roseomonas</taxon>
    </lineage>
</organism>
<comment type="caution">
    <text evidence="1">The sequence shown here is derived from an EMBL/GenBank/DDBJ whole genome shotgun (WGS) entry which is preliminary data.</text>
</comment>
<keyword evidence="2" id="KW-1185">Reference proteome</keyword>
<gene>
    <name evidence="1" type="ORF">HMPREF0731_2318</name>
</gene>
<dbReference type="Proteomes" id="UP000005324">
    <property type="component" value="Unassembled WGS sequence"/>
</dbReference>
<feature type="non-terminal residue" evidence="1">
    <location>
        <position position="199"/>
    </location>
</feature>